<dbReference type="PANTHER" id="PTHR30442">
    <property type="entry name" value="IRON III DICITRATE TRANSPORT PROTEIN FECA"/>
    <property type="match status" value="1"/>
</dbReference>
<dbReference type="GO" id="GO:0009279">
    <property type="term" value="C:cell outer membrane"/>
    <property type="evidence" value="ECO:0007669"/>
    <property type="project" value="UniProtKB-SubCell"/>
</dbReference>
<dbReference type="Gene3D" id="2.170.130.10">
    <property type="entry name" value="TonB-dependent receptor, plug domain"/>
    <property type="match status" value="1"/>
</dbReference>
<keyword evidence="14" id="KW-1185">Reference proteome</keyword>
<dbReference type="RefSeq" id="WP_255842299.1">
    <property type="nucleotide sequence ID" value="NZ_CP094358.1"/>
</dbReference>
<proteinExistence type="inferred from homology"/>
<evidence type="ECO:0000256" key="7">
    <source>
        <dbReference type="ARBA" id="ARBA00023237"/>
    </source>
</evidence>
<dbReference type="InterPro" id="IPR032508">
    <property type="entry name" value="FecR_C"/>
</dbReference>
<evidence type="ECO:0000256" key="5">
    <source>
        <dbReference type="ARBA" id="ARBA00023077"/>
    </source>
</evidence>
<feature type="domain" description="TonB-dependent receptor plug" evidence="11">
    <location>
        <begin position="204"/>
        <end position="308"/>
    </location>
</feature>
<dbReference type="InterPro" id="IPR023997">
    <property type="entry name" value="TonB-dep_OMP_SusC/RagA_CS"/>
</dbReference>
<dbReference type="Pfam" id="PF16344">
    <property type="entry name" value="FecR_C"/>
    <property type="match status" value="1"/>
</dbReference>
<dbReference type="GO" id="GO:0033214">
    <property type="term" value="P:siderophore-iron import into cell"/>
    <property type="evidence" value="ECO:0007669"/>
    <property type="project" value="TreeGrafter"/>
</dbReference>
<dbReference type="Pfam" id="PF13715">
    <property type="entry name" value="CarbopepD_reg_2"/>
    <property type="match status" value="1"/>
</dbReference>
<dbReference type="InterPro" id="IPR012910">
    <property type="entry name" value="Plug_dom"/>
</dbReference>
<evidence type="ECO:0000256" key="8">
    <source>
        <dbReference type="PROSITE-ProRule" id="PRU01360"/>
    </source>
</evidence>
<dbReference type="Pfam" id="PF07715">
    <property type="entry name" value="Plug"/>
    <property type="match status" value="1"/>
</dbReference>
<evidence type="ECO:0000256" key="2">
    <source>
        <dbReference type="ARBA" id="ARBA00022448"/>
    </source>
</evidence>
<evidence type="ECO:0000256" key="3">
    <source>
        <dbReference type="ARBA" id="ARBA00022452"/>
    </source>
</evidence>
<sequence>MKKIYLLAWLFFLPLLGWPGESSPLSAKSQNYGIINLNLKSVALERVFELIENQSGQKFIYAADDRYLQQRVSIDISKKNLEEVLEVLKNKANVDFKITEQGILVKFIQETRKITGTVNDEAGVPIPGANIFVDGTDYGTTSDFYGKFSLEIPSNFKVLSITYIGYKRQDINIEQTNTLFITLHETASQLDEVVVVGYGTETRKNITGSIATVAPEDINTQPKANVIEMLEGRLPGVQVMSDNSPGGGTSIRVRGFSTINSNDPLVIIDGVPASNGLNGVNPADIETIQVLKDAASASIYGSRAANGVVIITTKKGVDTEGSYAVSFDSYAGLQSSYNLPRMLTAQQYGDLLWEATINDGGTPSHDIYGNNPTQAVIPQWLNDEQTIPSADVDWVREIMQTALIQSYNLSLTKGNEKGQSMFSLGYYNQEGLIKYTGFERYSARFNSSYNIGSFLTIGENFTASYKEQVSKGTNSALGSIVLNAMQFPSIVPVKDINGEYAGNPLNDTANPLGELYRNKDNKQKRVQALGNVYANLYIKDFTFKTSFGLDYQSYNIRSFSAIYDEILSTNNTNSLNTSNSFNYQFSFTNTLNYKKRFGKHNLDILVGQEAIEYNYEGFSAEISDFLYENENFRYLSFGTENMLNSGGASGWSLNSYFGRLNYNYDEKYLFTATVRRDGSSRFNEDNRWGTFPAFSLGWRLDREDFFNPGGVLSSLLLRGSWGQTGNQEISNYATVDSYRNNNANSNYAIDGAQESVYIGLTQSRIPNPDLKWETTTQTSIGVDVGLFQDKLSLSADYYVKETDDILVYNTVPLTYGGTNDGQWVNDGKMENKGFELNINYIDRSGDLGYEIGLNLTGSKNELTELTTSEYLGIPSSSLHSVNFDQEISRSAVGQPLASFYGYVAEGLFQSQSEIDTYGLQPNARPGDIRFKDVDGDGDVDDDDRTFIGSPHPDVMLGLNMKFNYKNFDLSLFFSGSFGNDTYNFTKYKNHFFNQAAYNKENVLLNAWSETNTGSSIPHLSLDDPNNNIRPSTYYVEDGSYVRLNNIQLGYSFDPELLGGIDLRIYAQASNVFTITDYSGMNPQVGLQNYSGSNRNLDIGIDRGLYPPSRTFVIGCNLKL</sequence>
<dbReference type="Gene3D" id="3.55.50.30">
    <property type="match status" value="1"/>
</dbReference>
<dbReference type="InterPro" id="IPR037066">
    <property type="entry name" value="Plug_dom_sf"/>
</dbReference>
<dbReference type="InterPro" id="IPR008969">
    <property type="entry name" value="CarboxyPept-like_regulatory"/>
</dbReference>
<dbReference type="KEGG" id="fbm:MQE35_15010"/>
<dbReference type="Gene3D" id="2.60.40.1120">
    <property type="entry name" value="Carboxypeptidase-like, regulatory domain"/>
    <property type="match status" value="1"/>
</dbReference>
<evidence type="ECO:0000259" key="12">
    <source>
        <dbReference type="Pfam" id="PF16344"/>
    </source>
</evidence>
<keyword evidence="3 8" id="KW-1134">Transmembrane beta strand</keyword>
<evidence type="ECO:0000256" key="1">
    <source>
        <dbReference type="ARBA" id="ARBA00004571"/>
    </source>
</evidence>
<reference evidence="13" key="1">
    <citation type="submission" date="2022-03" db="EMBL/GenBank/DDBJ databases">
        <title>Description of Abyssus ytuae gen. nov., sp. nov., a novel member of the family Flavobacteriaceae isolated from the sediment of Mariana Trench.</title>
        <authorList>
            <person name="Zhang J."/>
            <person name="Xu X."/>
        </authorList>
    </citation>
    <scope>NUCLEOTIDE SEQUENCE</scope>
    <source>
        <strain evidence="13">MT3330</strain>
    </source>
</reference>
<evidence type="ECO:0000313" key="14">
    <source>
        <dbReference type="Proteomes" id="UP000831290"/>
    </source>
</evidence>
<feature type="domain" description="TonB-dependent receptor-like beta-barrel" evidence="10">
    <location>
        <begin position="509"/>
        <end position="849"/>
    </location>
</feature>
<dbReference type="InterPro" id="IPR039426">
    <property type="entry name" value="TonB-dep_rcpt-like"/>
</dbReference>
<protein>
    <submittedName>
        <fullName evidence="13">SusC/RagA family TonB-linked outer membrane protein</fullName>
    </submittedName>
</protein>
<keyword evidence="7 8" id="KW-0998">Cell outer membrane</keyword>
<dbReference type="NCBIfam" id="TIGR04056">
    <property type="entry name" value="OMP_RagA_SusC"/>
    <property type="match status" value="1"/>
</dbReference>
<evidence type="ECO:0000256" key="9">
    <source>
        <dbReference type="RuleBase" id="RU003357"/>
    </source>
</evidence>
<evidence type="ECO:0000259" key="10">
    <source>
        <dbReference type="Pfam" id="PF00593"/>
    </source>
</evidence>
<organism evidence="13 14">
    <name type="scientific">Abyssalbus ytuae</name>
    <dbReference type="NCBI Taxonomy" id="2926907"/>
    <lineage>
        <taxon>Bacteria</taxon>
        <taxon>Pseudomonadati</taxon>
        <taxon>Bacteroidota</taxon>
        <taxon>Flavobacteriia</taxon>
        <taxon>Flavobacteriales</taxon>
        <taxon>Flavobacteriaceae</taxon>
        <taxon>Abyssalbus</taxon>
    </lineage>
</organism>
<keyword evidence="2 8" id="KW-0813">Transport</keyword>
<keyword evidence="5 9" id="KW-0798">TonB box</keyword>
<dbReference type="InterPro" id="IPR023996">
    <property type="entry name" value="TonB-dep_OMP_SusC/RagA"/>
</dbReference>
<dbReference type="PANTHER" id="PTHR30442:SF0">
    <property type="entry name" value="FE(3+) DICITRATE TRANSPORT PROTEIN FECA"/>
    <property type="match status" value="1"/>
</dbReference>
<name>A0A9E7CSX7_9FLAO</name>
<dbReference type="NCBIfam" id="TIGR04057">
    <property type="entry name" value="SusC_RagA_signa"/>
    <property type="match status" value="1"/>
</dbReference>
<evidence type="ECO:0000256" key="4">
    <source>
        <dbReference type="ARBA" id="ARBA00022692"/>
    </source>
</evidence>
<dbReference type="Gene3D" id="2.40.170.20">
    <property type="entry name" value="TonB-dependent receptor, beta-barrel domain"/>
    <property type="match status" value="1"/>
</dbReference>
<dbReference type="AlphaFoldDB" id="A0A9E7CSX7"/>
<keyword evidence="6 8" id="KW-0472">Membrane</keyword>
<feature type="domain" description="Protein FecR C-terminal" evidence="12">
    <location>
        <begin position="37"/>
        <end position="104"/>
    </location>
</feature>
<dbReference type="PROSITE" id="PS52016">
    <property type="entry name" value="TONB_DEPENDENT_REC_3"/>
    <property type="match status" value="1"/>
</dbReference>
<comment type="similarity">
    <text evidence="8 9">Belongs to the TonB-dependent receptor family.</text>
</comment>
<dbReference type="Proteomes" id="UP000831290">
    <property type="component" value="Chromosome"/>
</dbReference>
<dbReference type="SUPFAM" id="SSF49464">
    <property type="entry name" value="Carboxypeptidase regulatory domain-like"/>
    <property type="match status" value="1"/>
</dbReference>
<evidence type="ECO:0000313" key="13">
    <source>
        <dbReference type="EMBL" id="UOB17036.1"/>
    </source>
</evidence>
<evidence type="ECO:0000256" key="6">
    <source>
        <dbReference type="ARBA" id="ARBA00023136"/>
    </source>
</evidence>
<dbReference type="Pfam" id="PF00593">
    <property type="entry name" value="TonB_dep_Rec_b-barrel"/>
    <property type="match status" value="1"/>
</dbReference>
<keyword evidence="4 8" id="KW-0812">Transmembrane</keyword>
<comment type="subcellular location">
    <subcellularLocation>
        <location evidence="1 8">Cell outer membrane</location>
        <topology evidence="1 8">Multi-pass membrane protein</topology>
    </subcellularLocation>
</comment>
<dbReference type="EMBL" id="CP094358">
    <property type="protein sequence ID" value="UOB17036.1"/>
    <property type="molecule type" value="Genomic_DNA"/>
</dbReference>
<gene>
    <name evidence="13" type="ORF">MQE35_15010</name>
</gene>
<dbReference type="InterPro" id="IPR000531">
    <property type="entry name" value="Beta-barrel_TonB"/>
</dbReference>
<dbReference type="InterPro" id="IPR036942">
    <property type="entry name" value="Beta-barrel_TonB_sf"/>
</dbReference>
<evidence type="ECO:0000259" key="11">
    <source>
        <dbReference type="Pfam" id="PF07715"/>
    </source>
</evidence>
<accession>A0A9E7CSX7</accession>
<dbReference type="SUPFAM" id="SSF56935">
    <property type="entry name" value="Porins"/>
    <property type="match status" value="1"/>
</dbReference>